<reference evidence="3" key="1">
    <citation type="journal article" date="2023" name="Plant J.">
        <title>Genome sequences and population genomics provide insights into the demographic history, inbreeding, and mutation load of two 'living fossil' tree species of Dipteronia.</title>
        <authorList>
            <person name="Feng Y."/>
            <person name="Comes H.P."/>
            <person name="Chen J."/>
            <person name="Zhu S."/>
            <person name="Lu R."/>
            <person name="Zhang X."/>
            <person name="Li P."/>
            <person name="Qiu J."/>
            <person name="Olsen K.M."/>
            <person name="Qiu Y."/>
        </authorList>
    </citation>
    <scope>NUCLEOTIDE SEQUENCE</scope>
    <source>
        <strain evidence="3">NBL</strain>
    </source>
</reference>
<evidence type="ECO:0000313" key="3">
    <source>
        <dbReference type="EMBL" id="KAK3219256.1"/>
    </source>
</evidence>
<organism evidence="3 4">
    <name type="scientific">Dipteronia sinensis</name>
    <dbReference type="NCBI Taxonomy" id="43782"/>
    <lineage>
        <taxon>Eukaryota</taxon>
        <taxon>Viridiplantae</taxon>
        <taxon>Streptophyta</taxon>
        <taxon>Embryophyta</taxon>
        <taxon>Tracheophyta</taxon>
        <taxon>Spermatophyta</taxon>
        <taxon>Magnoliopsida</taxon>
        <taxon>eudicotyledons</taxon>
        <taxon>Gunneridae</taxon>
        <taxon>Pentapetalae</taxon>
        <taxon>rosids</taxon>
        <taxon>malvids</taxon>
        <taxon>Sapindales</taxon>
        <taxon>Sapindaceae</taxon>
        <taxon>Hippocastanoideae</taxon>
        <taxon>Acereae</taxon>
        <taxon>Dipteronia</taxon>
    </lineage>
</organism>
<keyword evidence="1" id="KW-0539">Nucleus</keyword>
<dbReference type="PANTHER" id="PTHR31669:SF302">
    <property type="entry name" value="PROTEIN FAR1-RELATED SEQUENCE"/>
    <property type="match status" value="1"/>
</dbReference>
<evidence type="ECO:0000313" key="4">
    <source>
        <dbReference type="Proteomes" id="UP001281410"/>
    </source>
</evidence>
<sequence length="120" mass="14160">MRVPILLFLLFEQFKKIMHGSPPKMIITDQDPAMTKAISHSFPETFHRYCSWHILNKFSDHIDINEKPVLKLPFEMEKQMAQIYTRNIFFTNVKMSCGVTSRIKLKSQEMLLNNVCLKLK</sequence>
<keyword evidence="4" id="KW-1185">Reference proteome</keyword>
<dbReference type="Pfam" id="PF10551">
    <property type="entry name" value="MULE"/>
    <property type="match status" value="1"/>
</dbReference>
<evidence type="ECO:0000256" key="1">
    <source>
        <dbReference type="RuleBase" id="RU367018"/>
    </source>
</evidence>
<comment type="similarity">
    <text evidence="1">Belongs to the FHY3/FAR1 family.</text>
</comment>
<dbReference type="GO" id="GO:0006355">
    <property type="term" value="P:regulation of DNA-templated transcription"/>
    <property type="evidence" value="ECO:0007669"/>
    <property type="project" value="UniProtKB-UniRule"/>
</dbReference>
<keyword evidence="1" id="KW-0862">Zinc</keyword>
<proteinExistence type="inferred from homology"/>
<dbReference type="GO" id="GO:0005634">
    <property type="term" value="C:nucleus"/>
    <property type="evidence" value="ECO:0007669"/>
    <property type="project" value="UniProtKB-SubCell"/>
</dbReference>
<dbReference type="PANTHER" id="PTHR31669">
    <property type="entry name" value="PROTEIN FAR1-RELATED SEQUENCE 10-RELATED"/>
    <property type="match status" value="1"/>
</dbReference>
<gene>
    <name evidence="3" type="ORF">Dsin_013226</name>
</gene>
<evidence type="ECO:0000259" key="2">
    <source>
        <dbReference type="Pfam" id="PF10551"/>
    </source>
</evidence>
<dbReference type="AlphaFoldDB" id="A0AAE0AJR2"/>
<keyword evidence="1" id="KW-0479">Metal-binding</keyword>
<name>A0AAE0AJR2_9ROSI</name>
<comment type="function">
    <text evidence="1">Putative transcription activator involved in regulating light control of development.</text>
</comment>
<accession>A0AAE0AJR2</accession>
<dbReference type="GO" id="GO:0008270">
    <property type="term" value="F:zinc ion binding"/>
    <property type="evidence" value="ECO:0007669"/>
    <property type="project" value="UniProtKB-UniRule"/>
</dbReference>
<dbReference type="InterPro" id="IPR018289">
    <property type="entry name" value="MULE_transposase_dom"/>
</dbReference>
<dbReference type="InterPro" id="IPR031052">
    <property type="entry name" value="FHY3/FAR1"/>
</dbReference>
<protein>
    <recommendedName>
        <fullName evidence="1">Protein FAR1-RELATED SEQUENCE</fullName>
    </recommendedName>
</protein>
<dbReference type="EMBL" id="JANJYJ010000004">
    <property type="protein sequence ID" value="KAK3219256.1"/>
    <property type="molecule type" value="Genomic_DNA"/>
</dbReference>
<keyword evidence="1" id="KW-0863">Zinc-finger</keyword>
<comment type="caution">
    <text evidence="3">The sequence shown here is derived from an EMBL/GenBank/DDBJ whole genome shotgun (WGS) entry which is preliminary data.</text>
</comment>
<feature type="domain" description="MULE transposase" evidence="2">
    <location>
        <begin position="11"/>
        <end position="56"/>
    </location>
</feature>
<comment type="subcellular location">
    <subcellularLocation>
        <location evidence="1">Nucleus</location>
    </subcellularLocation>
</comment>
<dbReference type="Proteomes" id="UP001281410">
    <property type="component" value="Unassembled WGS sequence"/>
</dbReference>